<dbReference type="PROSITE" id="PS51257">
    <property type="entry name" value="PROKAR_LIPOPROTEIN"/>
    <property type="match status" value="1"/>
</dbReference>
<reference evidence="2 3" key="1">
    <citation type="journal article" date="2019" name="Int. J. Syst. Evol. Microbiol.">
        <title>The Global Catalogue of Microorganisms (GCM) 10K type strain sequencing project: providing services to taxonomists for standard genome sequencing and annotation.</title>
        <authorList>
            <consortium name="The Broad Institute Genomics Platform"/>
            <consortium name="The Broad Institute Genome Sequencing Center for Infectious Disease"/>
            <person name="Wu L."/>
            <person name="Ma J."/>
        </authorList>
    </citation>
    <scope>NUCLEOTIDE SEQUENCE [LARGE SCALE GENOMIC DNA]</scope>
    <source>
        <strain evidence="2 3">JCM 12140</strain>
    </source>
</reference>
<proteinExistence type="predicted"/>
<protein>
    <submittedName>
        <fullName evidence="2">Uncharacterized protein</fullName>
    </submittedName>
</protein>
<evidence type="ECO:0000256" key="1">
    <source>
        <dbReference type="SAM" id="SignalP"/>
    </source>
</evidence>
<organism evidence="2 3">
    <name type="scientific">Curtobacterium herbarum</name>
    <dbReference type="NCBI Taxonomy" id="150122"/>
    <lineage>
        <taxon>Bacteria</taxon>
        <taxon>Bacillati</taxon>
        <taxon>Actinomycetota</taxon>
        <taxon>Actinomycetes</taxon>
        <taxon>Micrococcales</taxon>
        <taxon>Microbacteriaceae</taxon>
        <taxon>Curtobacterium</taxon>
    </lineage>
</organism>
<feature type="signal peptide" evidence="1">
    <location>
        <begin position="1"/>
        <end position="21"/>
    </location>
</feature>
<feature type="chain" id="PRO_5046097550" evidence="1">
    <location>
        <begin position="22"/>
        <end position="155"/>
    </location>
</feature>
<keyword evidence="1" id="KW-0732">Signal</keyword>
<dbReference type="RefSeq" id="WP_204607641.1">
    <property type="nucleotide sequence ID" value="NZ_BAAAJX010000003.1"/>
</dbReference>
<comment type="caution">
    <text evidence="2">The sequence shown here is derived from an EMBL/GenBank/DDBJ whole genome shotgun (WGS) entry which is preliminary data.</text>
</comment>
<evidence type="ECO:0000313" key="2">
    <source>
        <dbReference type="EMBL" id="GAA1492397.1"/>
    </source>
</evidence>
<dbReference type="Proteomes" id="UP001501742">
    <property type="component" value="Unassembled WGS sequence"/>
</dbReference>
<accession>A0ABN1ZAW3</accession>
<gene>
    <name evidence="2" type="ORF">GCM10009627_07430</name>
</gene>
<sequence length="155" mass="16494">MVIRMKPMAIVAIAAISVLLAACTSGTADQKDGGSDLRDQYIGTWTRSADGGSSSLVLSPNGTFEAHDFPAVLVCGQSTGGREIDACRSNPDTVSAAGTWSIPDEEQGTVWLDSDGLSFSTAYRNFDSFFGKSFSLGFYTGSIDKPKPDYLFAKR</sequence>
<name>A0ABN1ZAW3_9MICO</name>
<dbReference type="EMBL" id="BAAAJX010000003">
    <property type="protein sequence ID" value="GAA1492397.1"/>
    <property type="molecule type" value="Genomic_DNA"/>
</dbReference>
<evidence type="ECO:0000313" key="3">
    <source>
        <dbReference type="Proteomes" id="UP001501742"/>
    </source>
</evidence>
<keyword evidence="3" id="KW-1185">Reference proteome</keyword>